<proteinExistence type="predicted"/>
<evidence type="ECO:0008006" key="3">
    <source>
        <dbReference type="Google" id="ProtNLM"/>
    </source>
</evidence>
<accession>A0A8H3DQF0</accession>
<dbReference type="EMBL" id="CAJMXA010004273">
    <property type="protein sequence ID" value="CAE6538621.1"/>
    <property type="molecule type" value="Genomic_DNA"/>
</dbReference>
<evidence type="ECO:0000313" key="1">
    <source>
        <dbReference type="EMBL" id="CAE6538621.1"/>
    </source>
</evidence>
<organism evidence="1 2">
    <name type="scientific">Rhizoctonia solani</name>
    <dbReference type="NCBI Taxonomy" id="456999"/>
    <lineage>
        <taxon>Eukaryota</taxon>
        <taxon>Fungi</taxon>
        <taxon>Dikarya</taxon>
        <taxon>Basidiomycota</taxon>
        <taxon>Agaricomycotina</taxon>
        <taxon>Agaricomycetes</taxon>
        <taxon>Cantharellales</taxon>
        <taxon>Ceratobasidiaceae</taxon>
        <taxon>Rhizoctonia</taxon>
    </lineage>
</organism>
<sequence length="573" mass="64555">MASTIHDLERASLRIRSVLDHNPAACRQTRDSLLESRTSENNTDFYSLIGNGWSKFIIHKAKNEKAQLTINAIRNPRSVTTINSLPPELLIRIFSLLVKSRPCLIPRYSPTLYTWNKKSFIQYPDSLSHVCSSWRSLVIGLPYFWSHVDIILSHPLNSGLLARAEVFATRASAAPLEVHLCDPDLSARQDWGGFPPFRSGQSPSGIPVESKSGTSAMDYFEFLNSVPAQIESLNIHLTSRLQSHHKSALRYLLARCTPGIFNKFSMKYGEYGNPMYCIESTDNPQTPGNILLSIPSQQLEQIWLCTTTLRLDGIYPPWSSQAYHGLVELHLGGGIGFRIPESSLVRILRSSPGLRFLYLRIDLDNPLPLESSVEPVHLDELVELDIMGEDPPGHSDKILRWIAPGSKPLQFNFVGIPSSMAVPFCARSNITRFYGEDFVSRWKTVVDMIRQSPRLEVLALNARRFKDGNELVSNLGSIPLDQGDRDPVSLSTEVNTLYLLNFAELPFENLYAVIRKCAIQRLMLRNTSIAYETGEGQAICCQREVETRLSTCEHLVVVDHLAGRCSFDLERWQ</sequence>
<reference evidence="1" key="1">
    <citation type="submission" date="2021-01" db="EMBL/GenBank/DDBJ databases">
        <authorList>
            <person name="Kaushik A."/>
        </authorList>
    </citation>
    <scope>NUCLEOTIDE SEQUENCE</scope>
    <source>
        <strain evidence="1">AG6-10EEA</strain>
    </source>
</reference>
<name>A0A8H3DQF0_9AGAM</name>
<comment type="caution">
    <text evidence="1">The sequence shown here is derived from an EMBL/GenBank/DDBJ whole genome shotgun (WGS) entry which is preliminary data.</text>
</comment>
<gene>
    <name evidence="1" type="ORF">RDB_LOCUS187172</name>
</gene>
<dbReference type="Gene3D" id="1.20.1280.50">
    <property type="match status" value="1"/>
</dbReference>
<dbReference type="AlphaFoldDB" id="A0A8H3DQF0"/>
<evidence type="ECO:0000313" key="2">
    <source>
        <dbReference type="Proteomes" id="UP000663853"/>
    </source>
</evidence>
<protein>
    <recommendedName>
        <fullName evidence="3">F-box-like domain protein</fullName>
    </recommendedName>
</protein>
<dbReference type="Proteomes" id="UP000663853">
    <property type="component" value="Unassembled WGS sequence"/>
</dbReference>